<dbReference type="EMBL" id="BARU01000002">
    <property type="protein sequence ID" value="GAH24942.1"/>
    <property type="molecule type" value="Genomic_DNA"/>
</dbReference>
<dbReference type="GO" id="GO:0000166">
    <property type="term" value="F:nucleotide binding"/>
    <property type="evidence" value="ECO:0007669"/>
    <property type="project" value="InterPro"/>
</dbReference>
<dbReference type="PANTHER" id="PTHR43377">
    <property type="entry name" value="BILIVERDIN REDUCTASE A"/>
    <property type="match status" value="1"/>
</dbReference>
<dbReference type="Gene3D" id="3.40.50.720">
    <property type="entry name" value="NAD(P)-binding Rossmann-like Domain"/>
    <property type="match status" value="1"/>
</dbReference>
<reference evidence="2" key="1">
    <citation type="journal article" date="2014" name="Front. Microbiol.">
        <title>High frequency of phylogenetically diverse reductive dehalogenase-homologous genes in deep subseafloor sedimentary metagenomes.</title>
        <authorList>
            <person name="Kawai M."/>
            <person name="Futagami T."/>
            <person name="Toyoda A."/>
            <person name="Takaki Y."/>
            <person name="Nishi S."/>
            <person name="Hori S."/>
            <person name="Arai W."/>
            <person name="Tsubouchi T."/>
            <person name="Morono Y."/>
            <person name="Uchiyama I."/>
            <person name="Ito T."/>
            <person name="Fujiyama A."/>
            <person name="Inagaki F."/>
            <person name="Takami H."/>
        </authorList>
    </citation>
    <scope>NUCLEOTIDE SEQUENCE</scope>
    <source>
        <strain evidence="2">Expedition CK06-06</strain>
    </source>
</reference>
<evidence type="ECO:0000259" key="1">
    <source>
        <dbReference type="Pfam" id="PF01408"/>
    </source>
</evidence>
<protein>
    <recommendedName>
        <fullName evidence="1">Gfo/Idh/MocA-like oxidoreductase N-terminal domain-containing protein</fullName>
    </recommendedName>
</protein>
<dbReference type="Pfam" id="PF01408">
    <property type="entry name" value="GFO_IDH_MocA"/>
    <property type="match status" value="1"/>
</dbReference>
<dbReference type="InterPro" id="IPR051450">
    <property type="entry name" value="Gfo/Idh/MocA_Oxidoreductases"/>
</dbReference>
<comment type="caution">
    <text evidence="2">The sequence shown here is derived from an EMBL/GenBank/DDBJ whole genome shotgun (WGS) entry which is preliminary data.</text>
</comment>
<dbReference type="InterPro" id="IPR036291">
    <property type="entry name" value="NAD(P)-bd_dom_sf"/>
</dbReference>
<feature type="domain" description="Gfo/Idh/MocA-like oxidoreductase N-terminal" evidence="1">
    <location>
        <begin position="1"/>
        <end position="115"/>
    </location>
</feature>
<accession>X1DXC1</accession>
<name>X1DXC1_9ZZZZ</name>
<evidence type="ECO:0000313" key="2">
    <source>
        <dbReference type="EMBL" id="GAH24942.1"/>
    </source>
</evidence>
<dbReference type="Gene3D" id="3.30.360.10">
    <property type="entry name" value="Dihydrodipicolinate Reductase, domain 2"/>
    <property type="match status" value="1"/>
</dbReference>
<dbReference type="AlphaFoldDB" id="X1DXC1"/>
<dbReference type="PANTHER" id="PTHR43377:SF1">
    <property type="entry name" value="BILIVERDIN REDUCTASE A"/>
    <property type="match status" value="1"/>
</dbReference>
<dbReference type="InterPro" id="IPR000683">
    <property type="entry name" value="Gfo/Idh/MocA-like_OxRdtase_N"/>
</dbReference>
<sequence>MNIGVIGVGTMGKNHVRIYSELKGVDNIYVYDINEKQAKSLKEDVTVCSYIDTLLSYADAVSICVPTMHHFKVAKKAIEKGVHCLIEKPITSTITEEEHLLQMCKDTDLVIGVGHTERFNPIISEIKKIVKKPLLIGIARHNPGSARINDTSIVEDLMIHDIDILFNVLLPDEAYKVFSSGDSDFCVALFDFTSTTAWLSASRKAKKKIRKIYIEEEDFTLEGDFMNQEIYVYRHPSEYVLEDERYVQESVIEKVLVNKVEPLREELKTFIKCAREGKEFPVTPLQGLNNLMKCDEILERR</sequence>
<organism evidence="2">
    <name type="scientific">marine sediment metagenome</name>
    <dbReference type="NCBI Taxonomy" id="412755"/>
    <lineage>
        <taxon>unclassified sequences</taxon>
        <taxon>metagenomes</taxon>
        <taxon>ecological metagenomes</taxon>
    </lineage>
</organism>
<gene>
    <name evidence="2" type="ORF">S03H2_00034</name>
</gene>
<proteinExistence type="predicted"/>
<dbReference type="SUPFAM" id="SSF51735">
    <property type="entry name" value="NAD(P)-binding Rossmann-fold domains"/>
    <property type="match status" value="1"/>
</dbReference>